<proteinExistence type="predicted"/>
<sequence>MSIQPATTRGDRPERWSEDRIQRDLENREEAEAVAGPEGPAQTAATTRTNSTSTNNHSQQTTNP</sequence>
<evidence type="ECO:0000313" key="2">
    <source>
        <dbReference type="EMBL" id="SFJ29993.1"/>
    </source>
</evidence>
<accession>A0A1I3Q7G3</accession>
<feature type="region of interest" description="Disordered" evidence="1">
    <location>
        <begin position="1"/>
        <end position="64"/>
    </location>
</feature>
<evidence type="ECO:0000313" key="3">
    <source>
        <dbReference type="Proteomes" id="UP000182829"/>
    </source>
</evidence>
<dbReference type="Proteomes" id="UP000182829">
    <property type="component" value="Unassembled WGS sequence"/>
</dbReference>
<dbReference type="GeneID" id="14209496"/>
<dbReference type="EMBL" id="FORO01000021">
    <property type="protein sequence ID" value="SFJ29993.1"/>
    <property type="molecule type" value="Genomic_DNA"/>
</dbReference>
<dbReference type="AlphaFoldDB" id="A0A1I3Q7G3"/>
<reference evidence="2 3" key="1">
    <citation type="submission" date="2016-10" db="EMBL/GenBank/DDBJ databases">
        <authorList>
            <person name="de Groot N.N."/>
        </authorList>
    </citation>
    <scope>NUCLEOTIDE SEQUENCE [LARGE SCALE GENOMIC DNA]</scope>
    <source>
        <strain evidence="2 3">SP2</strain>
    </source>
</reference>
<evidence type="ECO:0000256" key="1">
    <source>
        <dbReference type="SAM" id="MobiDB-lite"/>
    </source>
</evidence>
<feature type="compositionally biased region" description="Basic and acidic residues" evidence="1">
    <location>
        <begin position="9"/>
        <end position="31"/>
    </location>
</feature>
<gene>
    <name evidence="2" type="ORF">SAMN05443661_1215</name>
</gene>
<name>A0A1I3Q7G3_9EURY</name>
<organism evidence="2 3">
    <name type="scientific">Natronobacterium gregoryi</name>
    <dbReference type="NCBI Taxonomy" id="44930"/>
    <lineage>
        <taxon>Archaea</taxon>
        <taxon>Methanobacteriati</taxon>
        <taxon>Methanobacteriota</taxon>
        <taxon>Stenosarchaea group</taxon>
        <taxon>Halobacteria</taxon>
        <taxon>Halobacteriales</taxon>
        <taxon>Natrialbaceae</taxon>
        <taxon>Natronobacterium</taxon>
    </lineage>
</organism>
<feature type="compositionally biased region" description="Low complexity" evidence="1">
    <location>
        <begin position="33"/>
        <end position="64"/>
    </location>
</feature>
<dbReference type="RefSeq" id="WP_005576649.1">
    <property type="nucleotide sequence ID" value="NZ_FORO01000021.1"/>
</dbReference>
<protein>
    <submittedName>
        <fullName evidence="2">Uncharacterized protein</fullName>
    </submittedName>
</protein>